<dbReference type="InterPro" id="IPR000182">
    <property type="entry name" value="GNAT_dom"/>
</dbReference>
<dbReference type="SUPFAM" id="SSF55729">
    <property type="entry name" value="Acyl-CoA N-acyltransferases (Nat)"/>
    <property type="match status" value="1"/>
</dbReference>
<feature type="domain" description="N-acetyltransferase" evidence="1">
    <location>
        <begin position="11"/>
        <end position="166"/>
    </location>
</feature>
<dbReference type="GO" id="GO:0016747">
    <property type="term" value="F:acyltransferase activity, transferring groups other than amino-acyl groups"/>
    <property type="evidence" value="ECO:0007669"/>
    <property type="project" value="InterPro"/>
</dbReference>
<dbReference type="Pfam" id="PF00583">
    <property type="entry name" value="Acetyltransf_1"/>
    <property type="match status" value="1"/>
</dbReference>
<dbReference type="InterPro" id="IPR016181">
    <property type="entry name" value="Acyl_CoA_acyltransferase"/>
</dbReference>
<accession>A0A1H3LIY4</accession>
<dbReference type="STRING" id="159292.SAMN05192546_103244"/>
<dbReference type="AlphaFoldDB" id="A0A1H3LIY4"/>
<keyword evidence="2" id="KW-0808">Transferase</keyword>
<dbReference type="PANTHER" id="PTHR43415">
    <property type="entry name" value="SPERMIDINE N(1)-ACETYLTRANSFERASE"/>
    <property type="match status" value="1"/>
</dbReference>
<dbReference type="RefSeq" id="WP_207646025.1">
    <property type="nucleotide sequence ID" value="NZ_FNPV01000003.1"/>
</dbReference>
<dbReference type="PANTHER" id="PTHR43415:SF3">
    <property type="entry name" value="GNAT-FAMILY ACETYLTRANSFERASE"/>
    <property type="match status" value="1"/>
</dbReference>
<gene>
    <name evidence="2" type="ORF">SAMN05192546_103244</name>
</gene>
<name>A0A1H3LIY4_9FIRM</name>
<evidence type="ECO:0000259" key="1">
    <source>
        <dbReference type="PROSITE" id="PS51186"/>
    </source>
</evidence>
<protein>
    <submittedName>
        <fullName evidence="2">Protein N-acetyltransferase, RimJ/RimL family</fullName>
    </submittedName>
</protein>
<proteinExistence type="predicted"/>
<dbReference type="Gene3D" id="3.40.630.30">
    <property type="match status" value="1"/>
</dbReference>
<evidence type="ECO:0000313" key="3">
    <source>
        <dbReference type="Proteomes" id="UP000199230"/>
    </source>
</evidence>
<evidence type="ECO:0000313" key="2">
    <source>
        <dbReference type="EMBL" id="SDY64353.1"/>
    </source>
</evidence>
<dbReference type="Proteomes" id="UP000199230">
    <property type="component" value="Unassembled WGS sequence"/>
</dbReference>
<dbReference type="EMBL" id="FNPV01000003">
    <property type="protein sequence ID" value="SDY64353.1"/>
    <property type="molecule type" value="Genomic_DNA"/>
</dbReference>
<sequence length="170" mass="20065">MTKTVIQNDMIRLRDTTPQDLDQVLKIERNEENRRYVYNWPKARHLESIHASEEKHFIVEDRAKGEVVGYIILSSIGSPHNVIEFDRITIDKKGKGYGRQCVRLIKKLCFETYGCHRLWLDVFDDNPKAKALYESEGFVFEGTLRDCKKYEDGYRSMHILSMLSNEYKKL</sequence>
<reference evidence="2 3" key="1">
    <citation type="submission" date="2016-10" db="EMBL/GenBank/DDBJ databases">
        <authorList>
            <person name="de Groot N.N."/>
        </authorList>
    </citation>
    <scope>NUCLEOTIDE SEQUENCE [LARGE SCALE GENOMIC DNA]</scope>
    <source>
        <strain evidence="2 3">APO</strain>
    </source>
</reference>
<dbReference type="CDD" id="cd04301">
    <property type="entry name" value="NAT_SF"/>
    <property type="match status" value="1"/>
</dbReference>
<dbReference type="PROSITE" id="PS51186">
    <property type="entry name" value="GNAT"/>
    <property type="match status" value="1"/>
</dbReference>
<keyword evidence="3" id="KW-1185">Reference proteome</keyword>
<organism evidence="2 3">
    <name type="scientific">Tindallia californiensis</name>
    <dbReference type="NCBI Taxonomy" id="159292"/>
    <lineage>
        <taxon>Bacteria</taxon>
        <taxon>Bacillati</taxon>
        <taxon>Bacillota</taxon>
        <taxon>Clostridia</taxon>
        <taxon>Peptostreptococcales</taxon>
        <taxon>Tindalliaceae</taxon>
        <taxon>Tindallia</taxon>
    </lineage>
</organism>